<keyword evidence="1" id="KW-1133">Transmembrane helix</keyword>
<organism evidence="2 3">
    <name type="scientific">Pantoea cypripedii</name>
    <name type="common">Pectobacterium cypripedii</name>
    <name type="synonym">Erwinia cypripedii</name>
    <dbReference type="NCBI Taxonomy" id="55209"/>
    <lineage>
        <taxon>Bacteria</taxon>
        <taxon>Pseudomonadati</taxon>
        <taxon>Pseudomonadota</taxon>
        <taxon>Gammaproteobacteria</taxon>
        <taxon>Enterobacterales</taxon>
        <taxon>Erwiniaceae</taxon>
        <taxon>Pantoea</taxon>
    </lineage>
</organism>
<reference evidence="2 3" key="1">
    <citation type="journal article" date="2017" name="Antonie Van Leeuwenhoek">
        <title>Phylogenomic resolution of the bacterial genus Pantoea and its relationship with Erwinia and Tatumella.</title>
        <authorList>
            <person name="Palmer M."/>
            <person name="Steenkamp E.T."/>
            <person name="Coetzee M.P."/>
            <person name="Chan W.Y."/>
            <person name="van Zyl E."/>
            <person name="De Maayer P."/>
            <person name="Coutinho T.A."/>
            <person name="Blom J."/>
            <person name="Smits T.H."/>
            <person name="Duffy B."/>
            <person name="Venter S.N."/>
        </authorList>
    </citation>
    <scope>NUCLEOTIDE SEQUENCE [LARGE SCALE GENOMIC DNA]</scope>
    <source>
        <strain evidence="2 3">LMG 2657</strain>
    </source>
</reference>
<comment type="caution">
    <text evidence="2">The sequence shown here is derived from an EMBL/GenBank/DDBJ whole genome shotgun (WGS) entry which is preliminary data.</text>
</comment>
<sequence>MQPAMTDAVKLILQYGSPAILAVVIVMMCSVIYVWLIKADPVRAMRGRVLRSYGSWIISLMRPSRLQSWNSDNEASTS</sequence>
<dbReference type="STRING" id="55209.HA50_22560"/>
<feature type="transmembrane region" description="Helical" evidence="1">
    <location>
        <begin position="12"/>
        <end position="36"/>
    </location>
</feature>
<evidence type="ECO:0000256" key="1">
    <source>
        <dbReference type="SAM" id="Phobius"/>
    </source>
</evidence>
<evidence type="ECO:0000313" key="2">
    <source>
        <dbReference type="EMBL" id="ORM89423.1"/>
    </source>
</evidence>
<keyword evidence="3" id="KW-1185">Reference proteome</keyword>
<dbReference type="EMBL" id="MLJI01000002">
    <property type="protein sequence ID" value="ORM89423.1"/>
    <property type="molecule type" value="Genomic_DNA"/>
</dbReference>
<dbReference type="RefSeq" id="WP_084879132.1">
    <property type="nucleotide sequence ID" value="NZ_JAGGMY010000002.1"/>
</dbReference>
<dbReference type="Proteomes" id="UP000193749">
    <property type="component" value="Unassembled WGS sequence"/>
</dbReference>
<keyword evidence="1" id="KW-0472">Membrane</keyword>
<protein>
    <submittedName>
        <fullName evidence="2">Uncharacterized protein</fullName>
    </submittedName>
</protein>
<evidence type="ECO:0000313" key="3">
    <source>
        <dbReference type="Proteomes" id="UP000193749"/>
    </source>
</evidence>
<name>A0A1X1EKR0_PANCY</name>
<dbReference type="AlphaFoldDB" id="A0A1X1EKR0"/>
<keyword evidence="1" id="KW-0812">Transmembrane</keyword>
<proteinExistence type="predicted"/>
<accession>A0A1X1EKR0</accession>
<gene>
    <name evidence="2" type="ORF">HA50_22560</name>
</gene>